<evidence type="ECO:0000256" key="1">
    <source>
        <dbReference type="ARBA" id="ARBA00007362"/>
    </source>
</evidence>
<dbReference type="InterPro" id="IPR037185">
    <property type="entry name" value="EmrE-like"/>
</dbReference>
<comment type="similarity">
    <text evidence="1">Belongs to the EamA transporter family.</text>
</comment>
<reference evidence="4" key="1">
    <citation type="submission" date="2016-10" db="EMBL/GenBank/DDBJ databases">
        <authorList>
            <person name="Varghese N."/>
            <person name="Submissions S."/>
        </authorList>
    </citation>
    <scope>NUCLEOTIDE SEQUENCE [LARGE SCALE GENOMIC DNA]</scope>
    <source>
        <strain evidence="4">DSM 46732</strain>
    </source>
</reference>
<dbReference type="EMBL" id="FNJR01000006">
    <property type="protein sequence ID" value="SDP62900.1"/>
    <property type="molecule type" value="Genomic_DNA"/>
</dbReference>
<name>A0A1H0UA34_9ACTN</name>
<dbReference type="RefSeq" id="WP_211481307.1">
    <property type="nucleotide sequence ID" value="NZ_FNJR01000006.1"/>
</dbReference>
<dbReference type="Pfam" id="PF00892">
    <property type="entry name" value="EamA"/>
    <property type="match status" value="1"/>
</dbReference>
<sequence>MHRPAKATRSLVDASLHTCSKNSKLLDLAELSPLAYLLVLFAMRLAPVSLVAPARELSIVLAALLGWWLLREGDPGRRIAGSAVVVSGVVLLGIT</sequence>
<dbReference type="Proteomes" id="UP000199497">
    <property type="component" value="Unassembled WGS sequence"/>
</dbReference>
<dbReference type="SUPFAM" id="SSF103481">
    <property type="entry name" value="Multidrug resistance efflux transporter EmrE"/>
    <property type="match status" value="1"/>
</dbReference>
<evidence type="ECO:0000259" key="2">
    <source>
        <dbReference type="Pfam" id="PF00892"/>
    </source>
</evidence>
<accession>A0A1H0UA34</accession>
<feature type="domain" description="EamA" evidence="2">
    <location>
        <begin position="32"/>
        <end position="92"/>
    </location>
</feature>
<dbReference type="Gene3D" id="1.10.3730.20">
    <property type="match status" value="1"/>
</dbReference>
<dbReference type="InterPro" id="IPR000620">
    <property type="entry name" value="EamA_dom"/>
</dbReference>
<gene>
    <name evidence="3" type="ORF">SAMN04487905_106146</name>
</gene>
<evidence type="ECO:0000313" key="3">
    <source>
        <dbReference type="EMBL" id="SDP62900.1"/>
    </source>
</evidence>
<proteinExistence type="inferred from homology"/>
<dbReference type="GO" id="GO:0016020">
    <property type="term" value="C:membrane"/>
    <property type="evidence" value="ECO:0007669"/>
    <property type="project" value="InterPro"/>
</dbReference>
<protein>
    <submittedName>
        <fullName evidence="3">EamA-like transporter family protein</fullName>
    </submittedName>
</protein>
<dbReference type="STRING" id="405564.SAMN04487905_106146"/>
<evidence type="ECO:0000313" key="4">
    <source>
        <dbReference type="Proteomes" id="UP000199497"/>
    </source>
</evidence>
<dbReference type="AlphaFoldDB" id="A0A1H0UA34"/>
<keyword evidence="4" id="KW-1185">Reference proteome</keyword>
<organism evidence="3 4">
    <name type="scientific">Actinopolyspora xinjiangensis</name>
    <dbReference type="NCBI Taxonomy" id="405564"/>
    <lineage>
        <taxon>Bacteria</taxon>
        <taxon>Bacillati</taxon>
        <taxon>Actinomycetota</taxon>
        <taxon>Actinomycetes</taxon>
        <taxon>Actinopolysporales</taxon>
        <taxon>Actinopolysporaceae</taxon>
        <taxon>Actinopolyspora</taxon>
    </lineage>
</organism>